<evidence type="ECO:0000256" key="3">
    <source>
        <dbReference type="ARBA" id="ARBA00022840"/>
    </source>
</evidence>
<accession>V4HE92</accession>
<evidence type="ECO:0000256" key="2">
    <source>
        <dbReference type="ARBA" id="ARBA00022801"/>
    </source>
</evidence>
<dbReference type="GO" id="GO:0005524">
    <property type="term" value="F:ATP binding"/>
    <property type="evidence" value="ECO:0007669"/>
    <property type="project" value="UniProtKB-KW"/>
</dbReference>
<evidence type="ECO:0000256" key="1">
    <source>
        <dbReference type="ARBA" id="ARBA00022741"/>
    </source>
</evidence>
<reference evidence="6 7" key="1">
    <citation type="journal article" date="2013" name="Genome Announc.">
        <title>Draft Genome Sequence of 'Candidatus Halobonum tyrrellensis' Strain G22, Isolated from the Hypersaline Waters of Lake Tyrrell, Australia.</title>
        <authorList>
            <person name="Ugalde J.A."/>
            <person name="Narasingarao P."/>
            <person name="Kuo S."/>
            <person name="Podell S."/>
            <person name="Allen E.E."/>
        </authorList>
    </citation>
    <scope>NUCLEOTIDE SEQUENCE [LARGE SCALE GENOMIC DNA]</scope>
    <source>
        <strain evidence="6 7">G22</strain>
    </source>
</reference>
<name>V4HE92_9EURY</name>
<dbReference type="Gene3D" id="3.30.2250.10">
    <property type="entry name" value="Bifunctional DNA primase/polymerase domain"/>
    <property type="match status" value="1"/>
</dbReference>
<dbReference type="NCBIfam" id="TIGR01613">
    <property type="entry name" value="primase_Cterm"/>
    <property type="match status" value="1"/>
</dbReference>
<dbReference type="PANTHER" id="PTHR35372">
    <property type="entry name" value="ATP BINDING PROTEIN-RELATED"/>
    <property type="match status" value="1"/>
</dbReference>
<feature type="region of interest" description="Disordered" evidence="4">
    <location>
        <begin position="844"/>
        <end position="985"/>
    </location>
</feature>
<dbReference type="AlphaFoldDB" id="V4HE92"/>
<feature type="domain" description="SF3 helicase" evidence="5">
    <location>
        <begin position="474"/>
        <end position="642"/>
    </location>
</feature>
<evidence type="ECO:0000313" key="6">
    <source>
        <dbReference type="EMBL" id="ESP88373.1"/>
    </source>
</evidence>
<dbReference type="Pfam" id="PF09250">
    <property type="entry name" value="Prim-Pol"/>
    <property type="match status" value="1"/>
</dbReference>
<dbReference type="InterPro" id="IPR014015">
    <property type="entry name" value="Helicase_SF3_DNA-vir"/>
</dbReference>
<feature type="compositionally biased region" description="Acidic residues" evidence="4">
    <location>
        <begin position="866"/>
        <end position="883"/>
    </location>
</feature>
<dbReference type="InterPro" id="IPR045455">
    <property type="entry name" value="NrS-1_pol-like_helicase"/>
</dbReference>
<feature type="compositionally biased region" description="Acidic residues" evidence="4">
    <location>
        <begin position="905"/>
        <end position="917"/>
    </location>
</feature>
<sequence length="1036" mass="115019">MIEARLDESDVRTDNRYVSVADGEKVCYGDHTDTDNRYDSPPAGNFGVYLTAADQLVVLDVDDYDGDDLPFDLPDTLIEESPHGGEHLYYHVPVDADGRMPAAVFDDEIGAKNPVPSWGEVQVSNKYVVAAGSTLDDCGKEWHDCTQPDEGDYTVAEDREIATVSAERLVEVLLSDSEIEEPTPDLKPGTREHENDDVYLDVHDVLFSAEYPEEERTAHPVHGSSTGTNFQVDDGAETWRCWRHGCTGNALHLIGMQHDIIECGEWDNGGLDTETWREIFAAAREDGYDIGDPHSHDEPEEPDYDGVDDEADLIDLARDRVQDVFARMNPPEDEDVESLGKKPAIHEFAVIIDTYWHWLYPDAASAEWQNTLYIYDVDRGIYTTNGETAAEEITEKLLGDFADNHVVSEIVAKLKRRNRAAAREIDAQKPPAHELVVENGILNLKTGELRDYTPEEYHTTRVDVAYDPDAQTDRIDKFFREVVDDGHVSTLYRLAAHILLKEYPSRKAALLVGEGANGKGTVLDLFEEFVGSENTVARGIQSLTDYRFAAQDLHGKLANLEGDLSPNELNDSRMIKKLTGDDQINADVKQANETVNFQNHATLMFAVNTVPQSPEDSHGWWSRWMYIPFPNRFDGDDAKPKSELMDELTTEEELQGLLARTVEEIQRYDETGEFFPESKTPEEVREQMKNAANPVRDFATTAFNEVEEPDGAYGRVRKDHVVDAYSRYADEHDLPNLNPQKLKDDVKKLDDFTIEAGQSRALSDDDRVQCFVGIEWTARGAQLAAIEQPDDDQGVLDGDWKQDVPLADVREYVETHPEADVYEVMREFGFGGDAFDAVEHLVEGVDTDSDDGGDDDPDAGGVNTNDTEDDDSDESSASDDGGDTDGSTPDRRYTAAQKEQAVEAMAEDTDEDADEIAETLLIREEDEDEVTEIVAGVRGDEDDTEDPAPPAPPESDAPPVTDVPTRGEDEDGIEYDTEEIGDPGDVVAAHGEVDAGVEDVDVIVIPRDEFGIAVEAAYARDVEFVTPDGDSIGDAE</sequence>
<comment type="caution">
    <text evidence="6">The sequence shown here is derived from an EMBL/GenBank/DDBJ whole genome shotgun (WGS) entry which is preliminary data.</text>
</comment>
<dbReference type="SMART" id="SM00885">
    <property type="entry name" value="D5_N"/>
    <property type="match status" value="1"/>
</dbReference>
<dbReference type="Gene3D" id="3.40.50.300">
    <property type="entry name" value="P-loop containing nucleotide triphosphate hydrolases"/>
    <property type="match status" value="1"/>
</dbReference>
<feature type="compositionally biased region" description="Acidic residues" evidence="4">
    <location>
        <begin position="968"/>
        <end position="982"/>
    </location>
</feature>
<keyword evidence="7" id="KW-1185">Reference proteome</keyword>
<dbReference type="InterPro" id="IPR014818">
    <property type="entry name" value="Phage/plasmid_primase_P4_C"/>
</dbReference>
<gene>
    <name evidence="6" type="ORF">K933_09627</name>
</gene>
<dbReference type="InterPro" id="IPR051620">
    <property type="entry name" value="ORF904-like_C"/>
</dbReference>
<evidence type="ECO:0000256" key="4">
    <source>
        <dbReference type="SAM" id="MobiDB-lite"/>
    </source>
</evidence>
<keyword evidence="3" id="KW-0067">ATP-binding</keyword>
<evidence type="ECO:0000259" key="5">
    <source>
        <dbReference type="PROSITE" id="PS51206"/>
    </source>
</evidence>
<evidence type="ECO:0000313" key="7">
    <source>
        <dbReference type="Proteomes" id="UP000017840"/>
    </source>
</evidence>
<dbReference type="InterPro" id="IPR006500">
    <property type="entry name" value="Helicase_put_C_phage/plasmid"/>
</dbReference>
<feature type="compositionally biased region" description="Pro residues" evidence="4">
    <location>
        <begin position="947"/>
        <end position="956"/>
    </location>
</feature>
<dbReference type="InterPro" id="IPR015330">
    <property type="entry name" value="DNA_primase/pol_bifunc_N"/>
</dbReference>
<dbReference type="PANTHER" id="PTHR35372:SF2">
    <property type="entry name" value="SF3 HELICASE DOMAIN-CONTAINING PROTEIN"/>
    <property type="match status" value="1"/>
</dbReference>
<dbReference type="SUPFAM" id="SSF56747">
    <property type="entry name" value="Prim-pol domain"/>
    <property type="match status" value="1"/>
</dbReference>
<protein>
    <submittedName>
        <fullName evidence="6">Phage/plasmid primase, P4 family, C-terminal domain protein</fullName>
    </submittedName>
</protein>
<dbReference type="eggNOG" id="arCOG08578">
    <property type="taxonomic scope" value="Archaea"/>
</dbReference>
<dbReference type="Pfam" id="PF08706">
    <property type="entry name" value="D5_N"/>
    <property type="match status" value="1"/>
</dbReference>
<dbReference type="SUPFAM" id="SSF52540">
    <property type="entry name" value="P-loop containing nucleoside triphosphate hydrolases"/>
    <property type="match status" value="1"/>
</dbReference>
<dbReference type="PROSITE" id="PS51206">
    <property type="entry name" value="SF3_HELICASE_1"/>
    <property type="match status" value="1"/>
</dbReference>
<organism evidence="6 7">
    <name type="scientific">Candidatus Halobonum tyrrellensis G22</name>
    <dbReference type="NCBI Taxonomy" id="1324957"/>
    <lineage>
        <taxon>Archaea</taxon>
        <taxon>Methanobacteriati</taxon>
        <taxon>Methanobacteriota</taxon>
        <taxon>Stenosarchaea group</taxon>
        <taxon>Halobacteria</taxon>
        <taxon>Halobacteriales</taxon>
        <taxon>Haloferacaceae</taxon>
        <taxon>Candidatus Halobonum</taxon>
    </lineage>
</organism>
<dbReference type="Proteomes" id="UP000017840">
    <property type="component" value="Unassembled WGS sequence"/>
</dbReference>
<dbReference type="eggNOG" id="arCOG06914">
    <property type="taxonomic scope" value="Archaea"/>
</dbReference>
<dbReference type="Pfam" id="PF19263">
    <property type="entry name" value="DUF5906"/>
    <property type="match status" value="1"/>
</dbReference>
<proteinExistence type="predicted"/>
<dbReference type="EMBL" id="ASGZ01000029">
    <property type="protein sequence ID" value="ESP88373.1"/>
    <property type="molecule type" value="Genomic_DNA"/>
</dbReference>
<dbReference type="InterPro" id="IPR027417">
    <property type="entry name" value="P-loop_NTPase"/>
</dbReference>
<keyword evidence="2" id="KW-0378">Hydrolase</keyword>
<dbReference type="GO" id="GO:0016787">
    <property type="term" value="F:hydrolase activity"/>
    <property type="evidence" value="ECO:0007669"/>
    <property type="project" value="UniProtKB-KW"/>
</dbReference>
<keyword evidence="1" id="KW-0547">Nucleotide-binding</keyword>
<feature type="compositionally biased region" description="Acidic residues" evidence="4">
    <location>
        <begin position="845"/>
        <end position="858"/>
    </location>
</feature>